<dbReference type="Pfam" id="PF04875">
    <property type="entry name" value="DUF645"/>
    <property type="match status" value="1"/>
</dbReference>
<organism evidence="1 2">
    <name type="scientific">Vibrio chanodichtyis</name>
    <dbReference type="NCBI Taxonomy" id="3027932"/>
    <lineage>
        <taxon>Bacteria</taxon>
        <taxon>Pseudomonadati</taxon>
        <taxon>Pseudomonadota</taxon>
        <taxon>Gammaproteobacteria</taxon>
        <taxon>Vibrionales</taxon>
        <taxon>Vibrionaceae</taxon>
        <taxon>Vibrio</taxon>
    </lineage>
</organism>
<proteinExistence type="predicted"/>
<comment type="caution">
    <text evidence="1">The sequence shown here is derived from an EMBL/GenBank/DDBJ whole genome shotgun (WGS) entry which is preliminary data.</text>
</comment>
<evidence type="ECO:0000313" key="2">
    <source>
        <dbReference type="Proteomes" id="UP001216189"/>
    </source>
</evidence>
<name>A0ABT5V2W8_9VIBR</name>
<protein>
    <submittedName>
        <fullName evidence="1">DUF645 family protein</fullName>
    </submittedName>
</protein>
<keyword evidence="2" id="KW-1185">Reference proteome</keyword>
<dbReference type="RefSeq" id="WP_274723663.1">
    <property type="nucleotide sequence ID" value="NZ_JARBFT010000022.1"/>
</dbReference>
<accession>A0ABT5V2W8</accession>
<reference evidence="1 2" key="1">
    <citation type="submission" date="2023-02" db="EMBL/GenBank/DDBJ databases">
        <title>Vibrio intestini sp. nov., a close relative of Vibrio cholerae isolated from the intestine of Healthy Culter dabryi.</title>
        <authorList>
            <person name="Wu N."/>
        </authorList>
    </citation>
    <scope>NUCLEOTIDE SEQUENCE [LARGE SCALE GENOMIC DNA]</scope>
    <source>
        <strain evidence="1 2">DSL-7</strain>
    </source>
</reference>
<gene>
    <name evidence="1" type="ORF">PUN32_13465</name>
</gene>
<evidence type="ECO:0000313" key="1">
    <source>
        <dbReference type="EMBL" id="MDE1516009.1"/>
    </source>
</evidence>
<dbReference type="InterPro" id="IPR006959">
    <property type="entry name" value="DUF645"/>
</dbReference>
<dbReference type="Proteomes" id="UP001216189">
    <property type="component" value="Unassembled WGS sequence"/>
</dbReference>
<sequence length="62" mass="7112">MHPFCVSVHTASLVSQKLQHRCECAFSVGNPLIGQFNLDRFESWQPTSQRLMLDVFLLDDFA</sequence>
<dbReference type="EMBL" id="JARBFT010000022">
    <property type="protein sequence ID" value="MDE1516009.1"/>
    <property type="molecule type" value="Genomic_DNA"/>
</dbReference>